<dbReference type="Proteomes" id="UP001233999">
    <property type="component" value="Unassembled WGS sequence"/>
</dbReference>
<organism evidence="1 2">
    <name type="scientific">Diploptera punctata</name>
    <name type="common">Pacific beetle cockroach</name>
    <dbReference type="NCBI Taxonomy" id="6984"/>
    <lineage>
        <taxon>Eukaryota</taxon>
        <taxon>Metazoa</taxon>
        <taxon>Ecdysozoa</taxon>
        <taxon>Arthropoda</taxon>
        <taxon>Hexapoda</taxon>
        <taxon>Insecta</taxon>
        <taxon>Pterygota</taxon>
        <taxon>Neoptera</taxon>
        <taxon>Polyneoptera</taxon>
        <taxon>Dictyoptera</taxon>
        <taxon>Blattodea</taxon>
        <taxon>Blaberoidea</taxon>
        <taxon>Blaberidae</taxon>
        <taxon>Diplopterinae</taxon>
        <taxon>Diploptera</taxon>
    </lineage>
</organism>
<comment type="caution">
    <text evidence="1">The sequence shown here is derived from an EMBL/GenBank/DDBJ whole genome shotgun (WGS) entry which is preliminary data.</text>
</comment>
<name>A0AAD8A6U1_DIPPU</name>
<dbReference type="EMBL" id="JASPKZ010003450">
    <property type="protein sequence ID" value="KAJ9593265.1"/>
    <property type="molecule type" value="Genomic_DNA"/>
</dbReference>
<gene>
    <name evidence="1" type="ORF">L9F63_015179</name>
</gene>
<evidence type="ECO:0000313" key="1">
    <source>
        <dbReference type="EMBL" id="KAJ9593265.1"/>
    </source>
</evidence>
<protein>
    <submittedName>
        <fullName evidence="1">Uncharacterized protein</fullName>
    </submittedName>
</protein>
<reference evidence="1" key="2">
    <citation type="submission" date="2023-05" db="EMBL/GenBank/DDBJ databases">
        <authorList>
            <person name="Fouks B."/>
        </authorList>
    </citation>
    <scope>NUCLEOTIDE SEQUENCE</scope>
    <source>
        <strain evidence="1">Stay&amp;Tobe</strain>
        <tissue evidence="1">Testes</tissue>
    </source>
</reference>
<dbReference type="AlphaFoldDB" id="A0AAD8A6U1"/>
<keyword evidence="2" id="KW-1185">Reference proteome</keyword>
<accession>A0AAD8A6U1</accession>
<feature type="non-terminal residue" evidence="1">
    <location>
        <position position="81"/>
    </location>
</feature>
<sequence>FIKSTPNGNFEDDGIDRNSTVIKMAEDERDAFRRSRNMSLFFELAFKEPQSLIILPIKYYFRCLPLQRRPVMSTREIMYVL</sequence>
<reference evidence="1" key="1">
    <citation type="journal article" date="2023" name="IScience">
        <title>Live-bearing cockroach genome reveals convergent evolutionary mechanisms linked to viviparity in insects and beyond.</title>
        <authorList>
            <person name="Fouks B."/>
            <person name="Harrison M.C."/>
            <person name="Mikhailova A.A."/>
            <person name="Marchal E."/>
            <person name="English S."/>
            <person name="Carruthers M."/>
            <person name="Jennings E.C."/>
            <person name="Chiamaka E.L."/>
            <person name="Frigard R.A."/>
            <person name="Pippel M."/>
            <person name="Attardo G.M."/>
            <person name="Benoit J.B."/>
            <person name="Bornberg-Bauer E."/>
            <person name="Tobe S.S."/>
        </authorList>
    </citation>
    <scope>NUCLEOTIDE SEQUENCE</scope>
    <source>
        <strain evidence="1">Stay&amp;Tobe</strain>
    </source>
</reference>
<proteinExistence type="predicted"/>
<evidence type="ECO:0000313" key="2">
    <source>
        <dbReference type="Proteomes" id="UP001233999"/>
    </source>
</evidence>
<feature type="non-terminal residue" evidence="1">
    <location>
        <position position="1"/>
    </location>
</feature>